<dbReference type="Proteomes" id="UP000691718">
    <property type="component" value="Unassembled WGS sequence"/>
</dbReference>
<organism evidence="3 4">
    <name type="scientific">Parnassius apollo</name>
    <name type="common">Apollo butterfly</name>
    <name type="synonym">Papilio apollo</name>
    <dbReference type="NCBI Taxonomy" id="110799"/>
    <lineage>
        <taxon>Eukaryota</taxon>
        <taxon>Metazoa</taxon>
        <taxon>Ecdysozoa</taxon>
        <taxon>Arthropoda</taxon>
        <taxon>Hexapoda</taxon>
        <taxon>Insecta</taxon>
        <taxon>Pterygota</taxon>
        <taxon>Neoptera</taxon>
        <taxon>Endopterygota</taxon>
        <taxon>Lepidoptera</taxon>
        <taxon>Glossata</taxon>
        <taxon>Ditrysia</taxon>
        <taxon>Papilionoidea</taxon>
        <taxon>Papilionidae</taxon>
        <taxon>Parnassiinae</taxon>
        <taxon>Parnassini</taxon>
        <taxon>Parnassius</taxon>
        <taxon>Parnassius</taxon>
    </lineage>
</organism>
<gene>
    <name evidence="3" type="ORF">PAPOLLO_LOCUS12174</name>
</gene>
<feature type="region of interest" description="Disordered" evidence="1">
    <location>
        <begin position="618"/>
        <end position="640"/>
    </location>
</feature>
<feature type="region of interest" description="Disordered" evidence="1">
    <location>
        <begin position="413"/>
        <end position="446"/>
    </location>
</feature>
<reference evidence="3" key="1">
    <citation type="submission" date="2021-04" db="EMBL/GenBank/DDBJ databases">
        <authorList>
            <person name="Tunstrom K."/>
        </authorList>
    </citation>
    <scope>NUCLEOTIDE SEQUENCE</scope>
</reference>
<comment type="caution">
    <text evidence="3">The sequence shown here is derived from an EMBL/GenBank/DDBJ whole genome shotgun (WGS) entry which is preliminary data.</text>
</comment>
<feature type="transmembrane region" description="Helical" evidence="2">
    <location>
        <begin position="379"/>
        <end position="402"/>
    </location>
</feature>
<keyword evidence="4" id="KW-1185">Reference proteome</keyword>
<dbReference type="AlphaFoldDB" id="A0A8S3X059"/>
<dbReference type="EMBL" id="CAJQZP010000885">
    <property type="protein sequence ID" value="CAG4991719.1"/>
    <property type="molecule type" value="Genomic_DNA"/>
</dbReference>
<keyword evidence="2" id="KW-0472">Membrane</keyword>
<feature type="region of interest" description="Disordered" evidence="1">
    <location>
        <begin position="690"/>
        <end position="710"/>
    </location>
</feature>
<evidence type="ECO:0000313" key="4">
    <source>
        <dbReference type="Proteomes" id="UP000691718"/>
    </source>
</evidence>
<name>A0A8S3X059_PARAO</name>
<evidence type="ECO:0000313" key="3">
    <source>
        <dbReference type="EMBL" id="CAG4991719.1"/>
    </source>
</evidence>
<feature type="compositionally biased region" description="Polar residues" evidence="1">
    <location>
        <begin position="623"/>
        <end position="633"/>
    </location>
</feature>
<evidence type="ECO:0000256" key="2">
    <source>
        <dbReference type="SAM" id="Phobius"/>
    </source>
</evidence>
<protein>
    <submittedName>
        <fullName evidence="3">(apollo) hypothetical protein</fullName>
    </submittedName>
</protein>
<dbReference type="OrthoDB" id="6904497at2759"/>
<sequence length="1238" mass="141802">MDGDTGKLYSKDIANINKVSEKKVKLFDYPLIGNTHKDIAKSKGKVRNGANKEETSFAAKTNITTKNYSKSKKETNQVLSKKRVRKNSIDFQVLKRTFSSNSNNINGRLKHTSSKIYKENIINDYAASKSDLDYKINDEVKVLYATEISQSNRNLKRFDIGKVESNKRQSSDIFGFQRCNRRKRNLNYNMNVIYKFLRGDTPDKNLKSHEILCCKHYSFENVSQDKSKKKSSFVKCENGFSSHYNLVNFSQCCGSSNIYMLKPKSLNNIESSKKENAACSCSDLNICKSFFKKSESIKKIHGDLSKVKCKEKKVATSVFPTSKPFTWQTTAVNVCQPSRRIANSSKHDLTVKPNVLKRPKKRIKLSFDPLTFLKVIIKYVLSVIAIIIWSPCILIIGIGWLISYPLRPQQERDNNKNYKNSNSKRKLSNGDQKQSHKQKSDLPQTSFEILARPKNKEILSSKEKWTVKTFRNHKSIFNESNFSIHDRAGTVIAYPSQILKPCPARKRKKSVTFKQPYEEALDDVPKIRKKVSEKDFSKCLSVTDSVQKPSGTIAEVSQKKRHLKKNSCSGKVSKRRQNCRYLIQNFPDECSEMFNKQCPLRKSKKVRVCVPKSAPKRLKRTLHSTSSKTNNYTHCPKHSKNNKINVTVTTRKRISRKSMKHHHPDRKINDHPSLCKPICVGQPSPCQKLPLSSRSSTTCTSETLKRPEETVRKSTSVIKFFPPPSHMGDVVTVTKCNPPERTVTKASSVIKFFPAPRHRSRTSASNTPRVKKDKKIVVEPEKKDDTKKTTSVIKFFPSPHREKRTVPTSSKRRRTHTTSINTDPFKLTSVMKFFPAPHHEKHTSSSNTRLPKTVSLIQRKTRTTASTTDPFKTTSVMKFFPAPQHEKRTSSVNTKIPRPSSFTKFLSRRQKKDSASSASLLKPTSVMKFFPAPRHSRRTAAINTRLPKPFLPSFKRRQSRTTSSNTAAIKKTSVMKFFPPPHPHRRTRGGTARLVKNTSVLKFFPSPRHRLRTFASGTRSIKKEEAKVGTKSSTKIIKFFPQPRHKTRTTAVNVRSMERFRTKERIPLKSGESISTSKEVTKKPTSIIKFFPQPVHETHSLGTSTRRFQRTKKTSIRRAIKIIKFFPHPAKLNKRHQVEQFQETSKIKDKQLPDGQKKVVTVHKFYLPARSRTRDTAIGPKPIKRHSKKVMLKRPTPIIKVYTPRHRLGKNAPLRRAYTSAGQLQPKPTGRRRSDTNE</sequence>
<keyword evidence="2" id="KW-0812">Transmembrane</keyword>
<feature type="region of interest" description="Disordered" evidence="1">
    <location>
        <begin position="1208"/>
        <end position="1238"/>
    </location>
</feature>
<proteinExistence type="predicted"/>
<accession>A0A8S3X059</accession>
<feature type="compositionally biased region" description="Low complexity" evidence="1">
    <location>
        <begin position="692"/>
        <end position="702"/>
    </location>
</feature>
<evidence type="ECO:0000256" key="1">
    <source>
        <dbReference type="SAM" id="MobiDB-lite"/>
    </source>
</evidence>
<keyword evidence="2" id="KW-1133">Transmembrane helix</keyword>